<organism evidence="2 3">
    <name type="scientific">Alosa alosa</name>
    <name type="common">allis shad</name>
    <dbReference type="NCBI Taxonomy" id="278164"/>
    <lineage>
        <taxon>Eukaryota</taxon>
        <taxon>Metazoa</taxon>
        <taxon>Chordata</taxon>
        <taxon>Craniata</taxon>
        <taxon>Vertebrata</taxon>
        <taxon>Euteleostomi</taxon>
        <taxon>Actinopterygii</taxon>
        <taxon>Neopterygii</taxon>
        <taxon>Teleostei</taxon>
        <taxon>Clupei</taxon>
        <taxon>Clupeiformes</taxon>
        <taxon>Clupeoidei</taxon>
        <taxon>Clupeidae</taxon>
        <taxon>Alosa</taxon>
    </lineage>
</organism>
<dbReference type="Proteomes" id="UP000823561">
    <property type="component" value="Chromosome 3"/>
</dbReference>
<sequence>MPVFKKGTDDEGDQPEEPCSSEASEKRENSEEVLPQSVNSNRYKNAKKHYRETLLKYFGAHLYQAT</sequence>
<dbReference type="EMBL" id="JADWDJ010000003">
    <property type="protein sequence ID" value="KAG5282864.1"/>
    <property type="molecule type" value="Genomic_DNA"/>
</dbReference>
<evidence type="ECO:0000313" key="3">
    <source>
        <dbReference type="Proteomes" id="UP000823561"/>
    </source>
</evidence>
<comment type="caution">
    <text evidence="2">The sequence shown here is derived from an EMBL/GenBank/DDBJ whole genome shotgun (WGS) entry which is preliminary data.</text>
</comment>
<accession>A0AAV6H8C6</accession>
<proteinExistence type="predicted"/>
<name>A0AAV6H8C6_9TELE</name>
<evidence type="ECO:0000256" key="1">
    <source>
        <dbReference type="SAM" id="MobiDB-lite"/>
    </source>
</evidence>
<dbReference type="AlphaFoldDB" id="A0AAV6H8C6"/>
<keyword evidence="3" id="KW-1185">Reference proteome</keyword>
<feature type="region of interest" description="Disordered" evidence="1">
    <location>
        <begin position="1"/>
        <end position="45"/>
    </location>
</feature>
<protein>
    <submittedName>
        <fullName evidence="2">Uncharacterized protein</fullName>
    </submittedName>
</protein>
<reference evidence="2" key="1">
    <citation type="submission" date="2020-10" db="EMBL/GenBank/DDBJ databases">
        <title>Chromosome-scale genome assembly of the Allis shad, Alosa alosa.</title>
        <authorList>
            <person name="Margot Z."/>
            <person name="Christophe K."/>
            <person name="Cabau C."/>
            <person name="Louis A."/>
            <person name="Berthelot C."/>
            <person name="Parey E."/>
            <person name="Roest Crollius H."/>
            <person name="Montfort J."/>
            <person name="Robinson-Rechavi M."/>
            <person name="Bucao C."/>
            <person name="Bouchez O."/>
            <person name="Gislard M."/>
            <person name="Lluch J."/>
            <person name="Milhes M."/>
            <person name="Lampietro C."/>
            <person name="Lopez Roques C."/>
            <person name="Donnadieu C."/>
            <person name="Braasch I."/>
            <person name="Desvignes T."/>
            <person name="Postlethwait J."/>
            <person name="Bobe J."/>
            <person name="Guiguen Y."/>
        </authorList>
    </citation>
    <scope>NUCLEOTIDE SEQUENCE</scope>
    <source>
        <strain evidence="2">M-15738</strain>
        <tissue evidence="2">Blood</tissue>
    </source>
</reference>
<evidence type="ECO:0000313" key="2">
    <source>
        <dbReference type="EMBL" id="KAG5282864.1"/>
    </source>
</evidence>
<gene>
    <name evidence="2" type="ORF">AALO_G00035500</name>
</gene>